<feature type="domain" description="AB hydrolase-1" evidence="2">
    <location>
        <begin position="79"/>
        <end position="231"/>
    </location>
</feature>
<dbReference type="SUPFAM" id="SSF53474">
    <property type="entry name" value="alpha/beta-Hydrolases"/>
    <property type="match status" value="1"/>
</dbReference>
<dbReference type="Proteomes" id="UP000187941">
    <property type="component" value="Chromosome"/>
</dbReference>
<dbReference type="GO" id="GO:0016020">
    <property type="term" value="C:membrane"/>
    <property type="evidence" value="ECO:0007669"/>
    <property type="project" value="TreeGrafter"/>
</dbReference>
<dbReference type="PANTHER" id="PTHR43798:SF31">
    <property type="entry name" value="AB HYDROLASE SUPERFAMILY PROTEIN YCLE"/>
    <property type="match status" value="1"/>
</dbReference>
<proteinExistence type="predicted"/>
<dbReference type="Pfam" id="PF00561">
    <property type="entry name" value="Abhydrolase_1"/>
    <property type="match status" value="1"/>
</dbReference>
<evidence type="ECO:0000259" key="2">
    <source>
        <dbReference type="Pfam" id="PF00561"/>
    </source>
</evidence>
<dbReference type="InterPro" id="IPR050266">
    <property type="entry name" value="AB_hydrolase_sf"/>
</dbReference>
<protein>
    <recommendedName>
        <fullName evidence="2">AB hydrolase-1 domain-containing protein</fullName>
    </recommendedName>
</protein>
<accession>A0A1P9X2K5</accession>
<dbReference type="PANTHER" id="PTHR43798">
    <property type="entry name" value="MONOACYLGLYCEROL LIPASE"/>
    <property type="match status" value="1"/>
</dbReference>
<reference evidence="3 4" key="1">
    <citation type="submission" date="2016-01" db="EMBL/GenBank/DDBJ databases">
        <authorList>
            <person name="Oliw E.H."/>
        </authorList>
    </citation>
    <scope>NUCLEOTIDE SEQUENCE [LARGE SCALE GENOMIC DNA]</scope>
    <source>
        <strain evidence="3 4">DY10</strain>
    </source>
</reference>
<dbReference type="InterPro" id="IPR000073">
    <property type="entry name" value="AB_hydrolase_1"/>
</dbReference>
<dbReference type="OrthoDB" id="5416147at2"/>
<sequence length="344" mass="37838">MKRVLTIAGVSLAFLAVGYVAGPRPSVPLDSGKIPAVTTDLNQIDAEIARYEAGFKLKPDNHARIVWADSIRKQKTPYSIVYVHGYTASWGEGYPVNINLAEQFGSNLYLARNAGHGLDSPDAMIDLTPASYFESAERALAIGKAIGEKVIVVGTSMGGMLTLYLASKHPEIAGIVLYSPCIAVADAKAKLITLPWGQQILDNVYPDKHVRNEKTTPERAKYWYEQYHTNGLITLQTVLDHYATPETFTKVKQPAFLAYYYKDEEHQDPTVSIKAMLNMYDQLGTPANQKRKEAFPEAGAHVIASEYTTKEWPAVQAATAKFLQEVVKVPTATSTATVAFNPKK</sequence>
<evidence type="ECO:0000313" key="3">
    <source>
        <dbReference type="EMBL" id="AQG81849.1"/>
    </source>
</evidence>
<dbReference type="KEGG" id="smon:AWR27_22610"/>
<name>A0A1P9X2K5_9BACT</name>
<gene>
    <name evidence="3" type="ORF">AWR27_22610</name>
</gene>
<organism evidence="3 4">
    <name type="scientific">Spirosoma montaniterrae</name>
    <dbReference type="NCBI Taxonomy" id="1178516"/>
    <lineage>
        <taxon>Bacteria</taxon>
        <taxon>Pseudomonadati</taxon>
        <taxon>Bacteroidota</taxon>
        <taxon>Cytophagia</taxon>
        <taxon>Cytophagales</taxon>
        <taxon>Cytophagaceae</taxon>
        <taxon>Spirosoma</taxon>
    </lineage>
</organism>
<keyword evidence="4" id="KW-1185">Reference proteome</keyword>
<keyword evidence="1" id="KW-0378">Hydrolase</keyword>
<dbReference type="InterPro" id="IPR029058">
    <property type="entry name" value="AB_hydrolase_fold"/>
</dbReference>
<evidence type="ECO:0000313" key="4">
    <source>
        <dbReference type="Proteomes" id="UP000187941"/>
    </source>
</evidence>
<dbReference type="GO" id="GO:0016787">
    <property type="term" value="F:hydrolase activity"/>
    <property type="evidence" value="ECO:0007669"/>
    <property type="project" value="UniProtKB-KW"/>
</dbReference>
<dbReference type="AlphaFoldDB" id="A0A1P9X2K5"/>
<dbReference type="Gene3D" id="3.40.50.1820">
    <property type="entry name" value="alpha/beta hydrolase"/>
    <property type="match status" value="1"/>
</dbReference>
<dbReference type="RefSeq" id="WP_077133327.1">
    <property type="nucleotide sequence ID" value="NZ_CP014263.1"/>
</dbReference>
<evidence type="ECO:0000256" key="1">
    <source>
        <dbReference type="ARBA" id="ARBA00022801"/>
    </source>
</evidence>
<dbReference type="EMBL" id="CP014263">
    <property type="protein sequence ID" value="AQG81849.1"/>
    <property type="molecule type" value="Genomic_DNA"/>
</dbReference>
<dbReference type="STRING" id="1178516.AWR27_22610"/>